<name>A0A101LYQ4_PICGL</name>
<keyword evidence="1" id="KW-0732">Signal</keyword>
<gene>
    <name evidence="2" type="ORF">ABT39_MTgene4795</name>
</gene>
<reference evidence="2" key="1">
    <citation type="journal article" date="2015" name="Genome Biol. Evol.">
        <title>Organellar Genomes of White Spruce (Picea glauca): Assembly and Annotation.</title>
        <authorList>
            <person name="Jackman S.D."/>
            <person name="Warren R.L."/>
            <person name="Gibb E.A."/>
            <person name="Vandervalk B.P."/>
            <person name="Mohamadi H."/>
            <person name="Chu J."/>
            <person name="Raymond A."/>
            <person name="Pleasance S."/>
            <person name="Coope R."/>
            <person name="Wildung M.R."/>
            <person name="Ritland C.E."/>
            <person name="Bousquet J."/>
            <person name="Jones S.J."/>
            <person name="Bohlmann J."/>
            <person name="Birol I."/>
        </authorList>
    </citation>
    <scope>NUCLEOTIDE SEQUENCE [LARGE SCALE GENOMIC DNA]</scope>
    <source>
        <tissue evidence="2">Flushing bud</tissue>
    </source>
</reference>
<comment type="caution">
    <text evidence="2">The sequence shown here is derived from an EMBL/GenBank/DDBJ whole genome shotgun (WGS) entry which is preliminary data.</text>
</comment>
<proteinExistence type="predicted"/>
<geneLocation type="mitochondrion" evidence="2"/>
<evidence type="ECO:0000256" key="1">
    <source>
        <dbReference type="SAM" id="SignalP"/>
    </source>
</evidence>
<accession>A0A101LYQ4</accession>
<keyword evidence="2" id="KW-0496">Mitochondrion</keyword>
<dbReference type="EMBL" id="LKAM01000006">
    <property type="protein sequence ID" value="KUM47801.1"/>
    <property type="molecule type" value="Genomic_DNA"/>
</dbReference>
<sequence>MPLAYLLLAYLLSLLDLALALDPALAFEKATLPKVVVIAREAAPHNR</sequence>
<dbReference type="AlphaFoldDB" id="A0A101LYQ4"/>
<feature type="chain" id="PRO_5007100171" evidence="1">
    <location>
        <begin position="21"/>
        <end position="47"/>
    </location>
</feature>
<organism evidence="2">
    <name type="scientific">Picea glauca</name>
    <name type="common">White spruce</name>
    <name type="synonym">Pinus glauca</name>
    <dbReference type="NCBI Taxonomy" id="3330"/>
    <lineage>
        <taxon>Eukaryota</taxon>
        <taxon>Viridiplantae</taxon>
        <taxon>Streptophyta</taxon>
        <taxon>Embryophyta</taxon>
        <taxon>Tracheophyta</taxon>
        <taxon>Spermatophyta</taxon>
        <taxon>Pinopsida</taxon>
        <taxon>Pinidae</taxon>
        <taxon>Conifers I</taxon>
        <taxon>Pinales</taxon>
        <taxon>Pinaceae</taxon>
        <taxon>Picea</taxon>
    </lineage>
</organism>
<feature type="signal peptide" evidence="1">
    <location>
        <begin position="1"/>
        <end position="20"/>
    </location>
</feature>
<protein>
    <submittedName>
        <fullName evidence="2">Uncharacterized protein</fullName>
    </submittedName>
</protein>
<evidence type="ECO:0000313" key="2">
    <source>
        <dbReference type="EMBL" id="KUM47801.1"/>
    </source>
</evidence>